<dbReference type="AlphaFoldDB" id="A0AAD5URW7"/>
<proteinExistence type="predicted"/>
<protein>
    <submittedName>
        <fullName evidence="2">Uncharacterized protein</fullName>
    </submittedName>
</protein>
<reference evidence="2" key="1">
    <citation type="submission" date="2022-07" db="EMBL/GenBank/DDBJ databases">
        <title>Genome Sequence of Physisporinus lineatus.</title>
        <authorList>
            <person name="Buettner E."/>
        </authorList>
    </citation>
    <scope>NUCLEOTIDE SEQUENCE</scope>
    <source>
        <strain evidence="2">VT162</strain>
    </source>
</reference>
<sequence>MRHHLACHEDFMIGKLGQCQQYVNGAFRSQIEEEFKKPCVTHVTLDLINNIPRMSKIRLIGPKPPVSLPHDSRSPSPGPVSPVKAGKCRLSTTSFHVFGQTLEVSRKLALEMFPEPFHPSIYCMSCAKKEQPYIISFKGVLDQGGNWSMRRFTCEGCGDSDDLEGTVECDYGSMWTTKTALEQPLEAGKRHALSLSQENDRGKGPSQKCHRVSVQVVRSSSYEIEPSLASDGYVTAWMPYILEDNYEVTKKDWEKLKQFEQRKKVKLQLQNLRTVKKAYNRYRTFVAKAVHEADPRTKGTHFVIPNKLNLKAYVNNENTLDVSDLRIMESWHETVSPSIMASFREYLKNYQINDLEDLLGKLQEWIEKELTLIQYGTLLQMNDQLRNLES</sequence>
<evidence type="ECO:0000313" key="3">
    <source>
        <dbReference type="Proteomes" id="UP001212997"/>
    </source>
</evidence>
<gene>
    <name evidence="2" type="ORF">NLI96_g12126</name>
</gene>
<dbReference type="EMBL" id="JANAWD010000937">
    <property type="protein sequence ID" value="KAJ3474993.1"/>
    <property type="molecule type" value="Genomic_DNA"/>
</dbReference>
<evidence type="ECO:0000256" key="1">
    <source>
        <dbReference type="SAM" id="MobiDB-lite"/>
    </source>
</evidence>
<keyword evidence="3" id="KW-1185">Reference proteome</keyword>
<organism evidence="2 3">
    <name type="scientific">Meripilus lineatus</name>
    <dbReference type="NCBI Taxonomy" id="2056292"/>
    <lineage>
        <taxon>Eukaryota</taxon>
        <taxon>Fungi</taxon>
        <taxon>Dikarya</taxon>
        <taxon>Basidiomycota</taxon>
        <taxon>Agaricomycotina</taxon>
        <taxon>Agaricomycetes</taxon>
        <taxon>Polyporales</taxon>
        <taxon>Meripilaceae</taxon>
        <taxon>Meripilus</taxon>
    </lineage>
</organism>
<dbReference type="Proteomes" id="UP001212997">
    <property type="component" value="Unassembled WGS sequence"/>
</dbReference>
<feature type="region of interest" description="Disordered" evidence="1">
    <location>
        <begin position="62"/>
        <end position="83"/>
    </location>
</feature>
<accession>A0AAD5URW7</accession>
<name>A0AAD5URW7_9APHY</name>
<evidence type="ECO:0000313" key="2">
    <source>
        <dbReference type="EMBL" id="KAJ3474993.1"/>
    </source>
</evidence>
<comment type="caution">
    <text evidence="2">The sequence shown here is derived from an EMBL/GenBank/DDBJ whole genome shotgun (WGS) entry which is preliminary data.</text>
</comment>